<keyword evidence="2" id="KW-1185">Reference proteome</keyword>
<dbReference type="AlphaFoldDB" id="A0A086A560"/>
<organism evidence="1 2">
    <name type="scientific">Chryseobacterium soli</name>
    <dbReference type="NCBI Taxonomy" id="445961"/>
    <lineage>
        <taxon>Bacteria</taxon>
        <taxon>Pseudomonadati</taxon>
        <taxon>Bacteroidota</taxon>
        <taxon>Flavobacteriia</taxon>
        <taxon>Flavobacteriales</taxon>
        <taxon>Weeksellaceae</taxon>
        <taxon>Chryseobacterium group</taxon>
        <taxon>Chryseobacterium</taxon>
    </lineage>
</organism>
<sequence length="42" mass="4768">MTKQRAHINVNLCESPSVEGLFGYDELMCNEAKCADFGNYLR</sequence>
<name>A0A086A560_9FLAO</name>
<dbReference type="RefSeq" id="WP_084681434.1">
    <property type="nucleotide sequence ID" value="NZ_JPRH01000005.1"/>
</dbReference>
<proteinExistence type="predicted"/>
<dbReference type="STRING" id="445961.IW15_14140"/>
<dbReference type="OrthoDB" id="1264847at2"/>
<reference evidence="1 2" key="1">
    <citation type="submission" date="2014-07" db="EMBL/GenBank/DDBJ databases">
        <title>Genome of Chryseobacterium soli DSM 19298.</title>
        <authorList>
            <person name="Stropko S.J."/>
            <person name="Pipes S.E."/>
            <person name="Newman J."/>
        </authorList>
    </citation>
    <scope>NUCLEOTIDE SEQUENCE [LARGE SCALE GENOMIC DNA]</scope>
    <source>
        <strain evidence="1 2">DSM 19298</strain>
    </source>
</reference>
<dbReference type="Proteomes" id="UP000028705">
    <property type="component" value="Unassembled WGS sequence"/>
</dbReference>
<gene>
    <name evidence="1" type="ORF">IW15_14140</name>
</gene>
<accession>A0A086A560</accession>
<dbReference type="eggNOG" id="ENOG502ZZUU">
    <property type="taxonomic scope" value="Bacteria"/>
</dbReference>
<dbReference type="EMBL" id="JPRH01000005">
    <property type="protein sequence ID" value="KFF11824.1"/>
    <property type="molecule type" value="Genomic_DNA"/>
</dbReference>
<evidence type="ECO:0000313" key="1">
    <source>
        <dbReference type="EMBL" id="KFF11824.1"/>
    </source>
</evidence>
<evidence type="ECO:0000313" key="2">
    <source>
        <dbReference type="Proteomes" id="UP000028705"/>
    </source>
</evidence>
<protein>
    <submittedName>
        <fullName evidence="1">Penicillin-binding protein</fullName>
    </submittedName>
</protein>
<comment type="caution">
    <text evidence="1">The sequence shown here is derived from an EMBL/GenBank/DDBJ whole genome shotgun (WGS) entry which is preliminary data.</text>
</comment>